<accession>A0A2P5HJ49</accession>
<comment type="caution">
    <text evidence="1">The sequence shown here is derived from an EMBL/GenBank/DDBJ whole genome shotgun (WGS) entry which is preliminary data.</text>
</comment>
<dbReference type="OrthoDB" id="9976870at2759"/>
<evidence type="ECO:0000313" key="2">
    <source>
        <dbReference type="Proteomes" id="UP000094444"/>
    </source>
</evidence>
<sequence>MPPSKLQLWLSPRPPQRETTAHHASVFTPGDAVKYDFVKTTTTIAAGSLSAVRETHHIRDKGVREGRSGPPLHIHLRQDEHFEVQQGVLGVVVNGKEHAVSKGDGRISVPCGARHRFWAHKSSTEELIFTVWVEPQGLDHGFDESFMRNITGYVRDCERHGMAPSIFQILLFMYHSEIVLTPPFWTPVWLLVLLHHFLACWVGAGLLGYQASYPEYSVASLDKKST</sequence>
<dbReference type="SUPFAM" id="SSF51182">
    <property type="entry name" value="RmlC-like cupins"/>
    <property type="match status" value="1"/>
</dbReference>
<reference evidence="1" key="1">
    <citation type="submission" date="2017-09" db="EMBL/GenBank/DDBJ databases">
        <title>Polyketide synthases of a Diaporthe helianthi virulent isolate.</title>
        <authorList>
            <person name="Baroncelli R."/>
        </authorList>
    </citation>
    <scope>NUCLEOTIDE SEQUENCE [LARGE SCALE GENOMIC DNA]</scope>
    <source>
        <strain evidence="1">7/96</strain>
    </source>
</reference>
<dbReference type="InParanoid" id="A0A2P5HJ49"/>
<dbReference type="AlphaFoldDB" id="A0A2P5HJ49"/>
<evidence type="ECO:0008006" key="3">
    <source>
        <dbReference type="Google" id="ProtNLM"/>
    </source>
</evidence>
<dbReference type="STRING" id="158607.A0A2P5HJ49"/>
<organism evidence="1 2">
    <name type="scientific">Diaporthe helianthi</name>
    <dbReference type="NCBI Taxonomy" id="158607"/>
    <lineage>
        <taxon>Eukaryota</taxon>
        <taxon>Fungi</taxon>
        <taxon>Dikarya</taxon>
        <taxon>Ascomycota</taxon>
        <taxon>Pezizomycotina</taxon>
        <taxon>Sordariomycetes</taxon>
        <taxon>Sordariomycetidae</taxon>
        <taxon>Diaporthales</taxon>
        <taxon>Diaporthaceae</taxon>
        <taxon>Diaporthe</taxon>
    </lineage>
</organism>
<protein>
    <recommendedName>
        <fullName evidence="3">Cupin 2 conserved barrel domain-containing protein</fullName>
    </recommendedName>
</protein>
<dbReference type="Proteomes" id="UP000094444">
    <property type="component" value="Unassembled WGS sequence"/>
</dbReference>
<dbReference type="InterPro" id="IPR014710">
    <property type="entry name" value="RmlC-like_jellyroll"/>
</dbReference>
<name>A0A2P5HJ49_DIAHE</name>
<keyword evidence="2" id="KW-1185">Reference proteome</keyword>
<dbReference type="Gene3D" id="2.60.120.10">
    <property type="entry name" value="Jelly Rolls"/>
    <property type="match status" value="1"/>
</dbReference>
<dbReference type="EMBL" id="MAVT02001702">
    <property type="protein sequence ID" value="POS70280.1"/>
    <property type="molecule type" value="Genomic_DNA"/>
</dbReference>
<evidence type="ECO:0000313" key="1">
    <source>
        <dbReference type="EMBL" id="POS70280.1"/>
    </source>
</evidence>
<proteinExistence type="predicted"/>
<gene>
    <name evidence="1" type="ORF">DHEL01_v211328</name>
</gene>
<dbReference type="InterPro" id="IPR011051">
    <property type="entry name" value="RmlC_Cupin_sf"/>
</dbReference>